<keyword evidence="1" id="KW-0479">Metal-binding</keyword>
<dbReference type="SUPFAM" id="SSF52113">
    <property type="entry name" value="BRCT domain"/>
    <property type="match status" value="1"/>
</dbReference>
<feature type="compositionally biased region" description="Basic and acidic residues" evidence="5">
    <location>
        <begin position="197"/>
        <end position="214"/>
    </location>
</feature>
<dbReference type="InterPro" id="IPR036420">
    <property type="entry name" value="BRCT_dom_sf"/>
</dbReference>
<feature type="region of interest" description="Disordered" evidence="5">
    <location>
        <begin position="747"/>
        <end position="769"/>
    </location>
</feature>
<proteinExistence type="predicted"/>
<keyword evidence="2 4" id="KW-0863">Zinc-finger</keyword>
<evidence type="ECO:0000259" key="6">
    <source>
        <dbReference type="PROSITE" id="PS51265"/>
    </source>
</evidence>
<gene>
    <name evidence="7" type="ORF">R3I93_017779</name>
</gene>
<protein>
    <recommendedName>
        <fullName evidence="6">DBF4-type domain-containing protein</fullName>
    </recommendedName>
</protein>
<feature type="region of interest" description="Disordered" evidence="5">
    <location>
        <begin position="704"/>
        <end position="728"/>
    </location>
</feature>
<evidence type="ECO:0000256" key="2">
    <source>
        <dbReference type="ARBA" id="ARBA00022771"/>
    </source>
</evidence>
<evidence type="ECO:0000256" key="5">
    <source>
        <dbReference type="SAM" id="MobiDB-lite"/>
    </source>
</evidence>
<dbReference type="Proteomes" id="UP001364617">
    <property type="component" value="Unassembled WGS sequence"/>
</dbReference>
<dbReference type="InterPro" id="IPR051590">
    <property type="entry name" value="Replication_Regulatory_Kinase"/>
</dbReference>
<dbReference type="SMART" id="SM00586">
    <property type="entry name" value="ZnF_DBF"/>
    <property type="match status" value="1"/>
</dbReference>
<dbReference type="Pfam" id="PF07535">
    <property type="entry name" value="zf-DBF"/>
    <property type="match status" value="1"/>
</dbReference>
<evidence type="ECO:0000256" key="4">
    <source>
        <dbReference type="PROSITE-ProRule" id="PRU00600"/>
    </source>
</evidence>
<feature type="region of interest" description="Disordered" evidence="5">
    <location>
        <begin position="190"/>
        <end position="238"/>
    </location>
</feature>
<keyword evidence="3" id="KW-0862">Zinc</keyword>
<dbReference type="GO" id="GO:0010571">
    <property type="term" value="P:positive regulation of nuclear cell cycle DNA replication"/>
    <property type="evidence" value="ECO:0007669"/>
    <property type="project" value="TreeGrafter"/>
</dbReference>
<keyword evidence="8" id="KW-1185">Reference proteome</keyword>
<evidence type="ECO:0000313" key="8">
    <source>
        <dbReference type="Proteomes" id="UP001364617"/>
    </source>
</evidence>
<reference evidence="7 8" key="1">
    <citation type="submission" date="2024-02" db="EMBL/GenBank/DDBJ databases">
        <title>Chromosome-level genome assembly of the Eurasian Minnow (Phoxinus phoxinus).</title>
        <authorList>
            <person name="Oriowo T.O."/>
            <person name="Martin S."/>
            <person name="Stange M."/>
            <person name="Chrysostomakis Y."/>
            <person name="Brown T."/>
            <person name="Winkler S."/>
            <person name="Kukowka S."/>
            <person name="Myers E.W."/>
            <person name="Bohne A."/>
        </authorList>
    </citation>
    <scope>NUCLEOTIDE SEQUENCE [LARGE SCALE GENOMIC DNA]</scope>
    <source>
        <strain evidence="7">ZFMK-TIS-60720</strain>
        <tissue evidence="7">Whole Organism</tissue>
    </source>
</reference>
<dbReference type="InterPro" id="IPR038545">
    <property type="entry name" value="Znf_DBF_sf"/>
</dbReference>
<dbReference type="PROSITE" id="PS51265">
    <property type="entry name" value="ZF_DBF4"/>
    <property type="match status" value="1"/>
</dbReference>
<feature type="domain" description="DBF4-type" evidence="6">
    <location>
        <begin position="236"/>
        <end position="285"/>
    </location>
</feature>
<dbReference type="PANTHER" id="PTHR15375:SF24">
    <property type="entry name" value="PROTEIN DBF4 HOMOLOG B"/>
    <property type="match status" value="1"/>
</dbReference>
<feature type="region of interest" description="Disordered" evidence="5">
    <location>
        <begin position="645"/>
        <end position="664"/>
    </location>
</feature>
<evidence type="ECO:0000256" key="3">
    <source>
        <dbReference type="ARBA" id="ARBA00022833"/>
    </source>
</evidence>
<comment type="caution">
    <text evidence="7">The sequence shown here is derived from an EMBL/GenBank/DDBJ whole genome shotgun (WGS) entry which is preliminary data.</text>
</comment>
<dbReference type="GO" id="GO:0031431">
    <property type="term" value="C:Dbf4-dependent protein kinase complex"/>
    <property type="evidence" value="ECO:0007669"/>
    <property type="project" value="TreeGrafter"/>
</dbReference>
<dbReference type="Gene3D" id="3.40.50.10190">
    <property type="entry name" value="BRCT domain"/>
    <property type="match status" value="1"/>
</dbReference>
<dbReference type="PANTHER" id="PTHR15375">
    <property type="entry name" value="ACTIVATOR OF S-PHASE KINASE-RELATED"/>
    <property type="match status" value="1"/>
</dbReference>
<dbReference type="EMBL" id="JAYKXH010000019">
    <property type="protein sequence ID" value="KAK7134465.1"/>
    <property type="molecule type" value="Genomic_DNA"/>
</dbReference>
<dbReference type="AlphaFoldDB" id="A0AAN9CG89"/>
<dbReference type="InterPro" id="IPR006572">
    <property type="entry name" value="Znf_DBF"/>
</dbReference>
<dbReference type="GO" id="GO:0043539">
    <property type="term" value="F:protein serine/threonine kinase activator activity"/>
    <property type="evidence" value="ECO:0007669"/>
    <property type="project" value="TreeGrafter"/>
</dbReference>
<evidence type="ECO:0000256" key="1">
    <source>
        <dbReference type="ARBA" id="ARBA00022723"/>
    </source>
</evidence>
<name>A0AAN9CG89_9TELE</name>
<evidence type="ECO:0000313" key="7">
    <source>
        <dbReference type="EMBL" id="KAK7134465.1"/>
    </source>
</evidence>
<dbReference type="GO" id="GO:0008270">
    <property type="term" value="F:zinc ion binding"/>
    <property type="evidence" value="ECO:0007669"/>
    <property type="project" value="UniProtKB-KW"/>
</dbReference>
<organism evidence="7 8">
    <name type="scientific">Phoxinus phoxinus</name>
    <name type="common">Eurasian minnow</name>
    <dbReference type="NCBI Taxonomy" id="58324"/>
    <lineage>
        <taxon>Eukaryota</taxon>
        <taxon>Metazoa</taxon>
        <taxon>Chordata</taxon>
        <taxon>Craniata</taxon>
        <taxon>Vertebrata</taxon>
        <taxon>Euteleostomi</taxon>
        <taxon>Actinopterygii</taxon>
        <taxon>Neopterygii</taxon>
        <taxon>Teleostei</taxon>
        <taxon>Ostariophysi</taxon>
        <taxon>Cypriniformes</taxon>
        <taxon>Leuciscidae</taxon>
        <taxon>Phoxininae</taxon>
        <taxon>Phoxinus</taxon>
    </lineage>
</organism>
<dbReference type="GO" id="GO:0003676">
    <property type="term" value="F:nucleic acid binding"/>
    <property type="evidence" value="ECO:0007669"/>
    <property type="project" value="InterPro"/>
</dbReference>
<dbReference type="FunFam" id="6.10.250.3410:FF:000001">
    <property type="entry name" value="Protein DBF4 homolog A"/>
    <property type="match status" value="1"/>
</dbReference>
<sequence length="848" mass="94563">MTGDLFGGVRSQSFYLHDVKRHQSATLTDIIIRLGGKVDSFLTKDVNVVVTGTKEAHSDLPVDSSCTAGGKQSGTPKRPVCGSRGRALLEKAIHSNEKYQSSVLASARSWGVKVYSVDEFLKFINHLNQKMRTAKKKSSKLTALHVKAGVLKGPYLKVEDFSRKFRPFYAQTLSFPMMIYSGKYSPFEPLIPRQSGRSKDEDPSKDNFRKKEEPTSSCQKLQTVPLTASATPKGPTKKSSGYCECCHMPYKDQYEHLQSEMHRSFIQNDSNYAVVDQLTADMNAGFVCKPNQEVDPTLIKSSADFPPLHLNHLTEMQNAVSEDEKFLQTPLVEVCGHVPPITDIFSSALDNRENFPEPSHSPSGQQNEISHLDRIQNNCPDPLDHDKLGLYISCTTKVQDFQSGVLCMDIVPHQFFSKSQSIENKLKSLSSVTPSETQSKMLILSSSRDDKIPCTISVDDYVPETQDRCESGHGRLALHMSESIAGAVLNTVCSQNQKQNRDQGSKMWSNSPKMLLHEREDCTSESCGQFVMENRKLSLTKRSLKLAQDIVGSPEFGLSYFSFPHLLPFPHLSDYQFSIVNFKKRCRSFTPSPKLAKRRKICQSEKPKPSWNRSAPRIREYSSVLSTISFLPVPKVGFATKINSRTGGALPETHESSLKESSFAKQIPTQPSLKYFTPPNTHHLSQVDQQDNDASQTCVHVEQAHESFPIKDPVESRVTTYSSDSDPPQLVPFFHEDHRLQYRQYHDPPELFPEDTSHTSVSKASNGSFQSHSGASVCIESALLPNLTWSTASSESDWDSGLLSWIATAVPLQAKGGHDDLGQLLEKPHTAMQDGSYTSRLCSILQPS</sequence>
<feature type="compositionally biased region" description="Polar residues" evidence="5">
    <location>
        <begin position="215"/>
        <end position="230"/>
    </location>
</feature>
<accession>A0AAN9CG89</accession>
<feature type="compositionally biased region" description="Polar residues" evidence="5">
    <location>
        <begin position="717"/>
        <end position="726"/>
    </location>
</feature>
<dbReference type="Gene3D" id="6.10.250.3410">
    <property type="entry name" value="DBF zinc finger"/>
    <property type="match status" value="1"/>
</dbReference>
<feature type="compositionally biased region" description="Basic and acidic residues" evidence="5">
    <location>
        <begin position="704"/>
        <end position="715"/>
    </location>
</feature>
<dbReference type="GO" id="GO:1901987">
    <property type="term" value="P:regulation of cell cycle phase transition"/>
    <property type="evidence" value="ECO:0007669"/>
    <property type="project" value="TreeGrafter"/>
</dbReference>
<feature type="compositionally biased region" description="Polar residues" evidence="5">
    <location>
        <begin position="758"/>
        <end position="769"/>
    </location>
</feature>